<comment type="caution">
    <text evidence="2">The sequence shown here is derived from an EMBL/GenBank/DDBJ whole genome shotgun (WGS) entry which is preliminary data.</text>
</comment>
<keyword evidence="3" id="KW-1185">Reference proteome</keyword>
<evidence type="ECO:0000313" key="2">
    <source>
        <dbReference type="EMBL" id="CAJ1383433.1"/>
    </source>
</evidence>
<keyword evidence="1" id="KW-0472">Membrane</keyword>
<dbReference type="Proteomes" id="UP001178507">
    <property type="component" value="Unassembled WGS sequence"/>
</dbReference>
<keyword evidence="1" id="KW-1133">Transmembrane helix</keyword>
<accession>A0AA36MYL7</accession>
<evidence type="ECO:0000256" key="1">
    <source>
        <dbReference type="SAM" id="Phobius"/>
    </source>
</evidence>
<feature type="transmembrane region" description="Helical" evidence="1">
    <location>
        <begin position="158"/>
        <end position="179"/>
    </location>
</feature>
<protein>
    <submittedName>
        <fullName evidence="2">Uncharacterized protein</fullName>
    </submittedName>
</protein>
<dbReference type="AlphaFoldDB" id="A0AA36MYL7"/>
<reference evidence="2" key="1">
    <citation type="submission" date="2023-08" db="EMBL/GenBank/DDBJ databases">
        <authorList>
            <person name="Chen Y."/>
            <person name="Shah S."/>
            <person name="Dougan E. K."/>
            <person name="Thang M."/>
            <person name="Chan C."/>
        </authorList>
    </citation>
    <scope>NUCLEOTIDE SEQUENCE</scope>
</reference>
<dbReference type="EMBL" id="CAUJNA010001013">
    <property type="protein sequence ID" value="CAJ1383433.1"/>
    <property type="molecule type" value="Genomic_DNA"/>
</dbReference>
<sequence>MIRELVKWSRNPQSRRAVATKYLQLVRSVLRLEPHIPEVVPLRCAGLRRMASACAVFGALALLLLLGGCDLLGLMATSQDFLAASASGGLLGLLGLSTLAQFLQHLVLIIFQVVVAASAQMRYEVYGLFDHRCGYLVGSSDLDTASCPNAWHVPVDALAMVMLVFGFIMCFVLVWLLPFRRFVDAPAARWTVVLVRRALRRSYLTGERKAPRTPAPLWPLSALLVSLGVWPEPVAELEQISGRLEWLLPQEKEEEEAPGASWDFASWRSGALGVAQLYALCWVPLPGIGPVMCKFGLYLNRRVIFAFSRDGPSEAEPSVTFESTKAREEGSLRQLALQDIGSQSWGCWQQGFRAKAYERFHSTVKVPMDAFVQLGET</sequence>
<keyword evidence="1" id="KW-0812">Transmembrane</keyword>
<organism evidence="2 3">
    <name type="scientific">Effrenium voratum</name>
    <dbReference type="NCBI Taxonomy" id="2562239"/>
    <lineage>
        <taxon>Eukaryota</taxon>
        <taxon>Sar</taxon>
        <taxon>Alveolata</taxon>
        <taxon>Dinophyceae</taxon>
        <taxon>Suessiales</taxon>
        <taxon>Symbiodiniaceae</taxon>
        <taxon>Effrenium</taxon>
    </lineage>
</organism>
<proteinExistence type="predicted"/>
<name>A0AA36MYL7_9DINO</name>
<feature type="transmembrane region" description="Helical" evidence="1">
    <location>
        <begin position="53"/>
        <end position="75"/>
    </location>
</feature>
<evidence type="ECO:0000313" key="3">
    <source>
        <dbReference type="Proteomes" id="UP001178507"/>
    </source>
</evidence>
<gene>
    <name evidence="2" type="ORF">EVOR1521_LOCUS10551</name>
</gene>